<gene>
    <name evidence="7" type="ORF">JYB87_08300</name>
</gene>
<dbReference type="EMBL" id="CP071503">
    <property type="protein sequence ID" value="QSX35181.1"/>
    <property type="molecule type" value="Genomic_DNA"/>
</dbReference>
<dbReference type="Pfam" id="PF04357">
    <property type="entry name" value="TamB"/>
    <property type="match status" value="1"/>
</dbReference>
<accession>A0ABX7QX00</accession>
<feature type="transmembrane region" description="Helical" evidence="5">
    <location>
        <begin position="35"/>
        <end position="55"/>
    </location>
</feature>
<sequence length="1293" mass="139997">MTEQSSPTNEPQCAEVNASQGSRWLTWVKHSIRSLIYLPLLLLVIVALLVATPFGSHLTVFLADKFVPGLAVQYRHGALNSDLSLEQVHWQNDTVVVNVSQLQLSWRPWCLIKGEICVDGLGADGILVAVVTTATKDETAVADENDVPSTSTENPTYAEFTLPLSIKLGSAQLNAIDVSVNQMRYQAAAINLSAQWNKQGLTVQRLVGNNLLLAPNSADEPNTTANNSWPLAELPRVVLPFPIDVKMARLEQTTLDLSGHQETFPLLVLLGSVAKSHVDLAQFTVLNQLGAASIKGQADLLEDYPLELQAQLALQQLPGIDDKLAQDVQLKLSGDFRDLAITANFYGQQQAAIKGSIELTNPQLPYHIALREGQLQWPFEQPQYHAQSLTLESQGNLTQQQVSLNGQVLTPFLSASQLDGQFSHRGEQLDLENFALHTSAGSITLNGLLNYAKGLRWQLQAQTDAIDLGAIRLAMQPSADVNVSNTAKNRTEFRLPDSKISGPIHTSGEYRDGHWQVRIDDVSLNGIADQLPFALAGDLSVDDSQKLHSTGLTLTALNSRAFIKGNAGDEWDLQGELKIPDVAQWLPNGYGNVSATVSVSGAANNPQLDLAGQMDTLGWNSYKIESLQLNGHYRPLQQHQFQLQINSGDISAQRQLLGRINASFDGDITAQAFEFKLDGENSLFLKGDNQYQQQQQRLLLNLTELNVDGVAGVWSLTTPLKADWQQKTGAGSISPFCFTSTDNQICLRNSVELANPQLNIDYQGKPSTALAKFLPEGIDWQGSAEMAAQINLPPKAKPTANVAITLHEGSVTFTPQTKNSETVEYHAGQILAVLNQDLLTTNIALDAGDLLKIDAAVNVSTAPEHQLTGSVNLQRLNLKFFEQIIPQFQTLEGLLSSNIELSGTLSDPLAHGQARLADGALVLSNNPTKIDELALSADFNGQQLLLNGNWRMGKGSATVSGDIRWPQGKTMGDIKVRGSKLTVIQPPLAIVDVSPDLNISLGDTIHISGNVNIPSGNITITQLPSGGVSLSKDVVFDDTQAIQVAQQATTPVTADIGVNLGDKLKIDGYGLKAMLDGTVNLQQHANKPAQIYGNITLKDGTYKFMSQTLTISRGELQFIGPPQVPTLNIEAIREIKDQNMVAGVRITGSALKPEVTLFSNPAREQAEILSYILQGKAYDSTADNSSMMIGAAISLGSQFSGGESTMGNITNSAAGLVEMFGFNNVQLDTDNEGKLAISGYIGKDLMLKYGVGVFTPGYEVTVRYYLLSQLYLESVSSTLGQSLDIYYTFDIDN</sequence>
<dbReference type="Proteomes" id="UP000662770">
    <property type="component" value="Chromosome"/>
</dbReference>
<feature type="domain" description="Translocation and assembly module TamB C-terminal" evidence="6">
    <location>
        <begin position="953"/>
        <end position="1290"/>
    </location>
</feature>
<protein>
    <submittedName>
        <fullName evidence="7">Translocation/assembly module TamB domain-containing protein</fullName>
    </submittedName>
</protein>
<evidence type="ECO:0000313" key="8">
    <source>
        <dbReference type="Proteomes" id="UP000662770"/>
    </source>
</evidence>
<keyword evidence="8" id="KW-1185">Reference proteome</keyword>
<evidence type="ECO:0000256" key="1">
    <source>
        <dbReference type="ARBA" id="ARBA00004167"/>
    </source>
</evidence>
<dbReference type="InterPro" id="IPR007452">
    <property type="entry name" value="TamB_C"/>
</dbReference>
<proteinExistence type="predicted"/>
<dbReference type="PANTHER" id="PTHR36985:SF1">
    <property type="entry name" value="TRANSLOCATION AND ASSEMBLY MODULE SUBUNIT TAMB"/>
    <property type="match status" value="1"/>
</dbReference>
<evidence type="ECO:0000256" key="2">
    <source>
        <dbReference type="ARBA" id="ARBA00022692"/>
    </source>
</evidence>
<keyword evidence="3 5" id="KW-1133">Transmembrane helix</keyword>
<evidence type="ECO:0000313" key="7">
    <source>
        <dbReference type="EMBL" id="QSX35181.1"/>
    </source>
</evidence>
<name>A0ABX7QX00_9GAMM</name>
<evidence type="ECO:0000256" key="4">
    <source>
        <dbReference type="ARBA" id="ARBA00023136"/>
    </source>
</evidence>
<keyword evidence="2 5" id="KW-0812">Transmembrane</keyword>
<dbReference type="PANTHER" id="PTHR36985">
    <property type="entry name" value="TRANSLOCATION AND ASSEMBLY MODULE SUBUNIT TAMB"/>
    <property type="match status" value="1"/>
</dbReference>
<organism evidence="7 8">
    <name type="scientific">Shewanella avicenniae</name>
    <dbReference type="NCBI Taxonomy" id="2814294"/>
    <lineage>
        <taxon>Bacteria</taxon>
        <taxon>Pseudomonadati</taxon>
        <taxon>Pseudomonadota</taxon>
        <taxon>Gammaproteobacteria</taxon>
        <taxon>Alteromonadales</taxon>
        <taxon>Shewanellaceae</taxon>
        <taxon>Shewanella</taxon>
    </lineage>
</organism>
<keyword evidence="4 5" id="KW-0472">Membrane</keyword>
<reference evidence="7 8" key="1">
    <citation type="submission" date="2021-03" db="EMBL/GenBank/DDBJ databases">
        <title>Novel species identification of genus Shewanella.</title>
        <authorList>
            <person name="Liu G."/>
            <person name="Zhang Q."/>
        </authorList>
    </citation>
    <scope>NUCLEOTIDE SEQUENCE [LARGE SCALE GENOMIC DNA]</scope>
    <source>
        <strain evidence="7 8">FJAT-51800</strain>
    </source>
</reference>
<evidence type="ECO:0000259" key="6">
    <source>
        <dbReference type="Pfam" id="PF04357"/>
    </source>
</evidence>
<evidence type="ECO:0000256" key="3">
    <source>
        <dbReference type="ARBA" id="ARBA00022989"/>
    </source>
</evidence>
<evidence type="ECO:0000256" key="5">
    <source>
        <dbReference type="SAM" id="Phobius"/>
    </source>
</evidence>
<dbReference type="RefSeq" id="WP_207356375.1">
    <property type="nucleotide sequence ID" value="NZ_CP071503.1"/>
</dbReference>
<comment type="subcellular location">
    <subcellularLocation>
        <location evidence="1">Membrane</location>
        <topology evidence="1">Single-pass membrane protein</topology>
    </subcellularLocation>
</comment>